<dbReference type="EMBL" id="JH711588">
    <property type="protein sequence ID" value="EIW75560.1"/>
    <property type="molecule type" value="Genomic_DNA"/>
</dbReference>
<feature type="region of interest" description="Disordered" evidence="2">
    <location>
        <begin position="241"/>
        <end position="273"/>
    </location>
</feature>
<protein>
    <submittedName>
        <fullName evidence="3">Uncharacterized protein</fullName>
    </submittedName>
</protein>
<organism evidence="3 4">
    <name type="scientific">Coniophora puteana (strain RWD-64-598)</name>
    <name type="common">Brown rot fungus</name>
    <dbReference type="NCBI Taxonomy" id="741705"/>
    <lineage>
        <taxon>Eukaryota</taxon>
        <taxon>Fungi</taxon>
        <taxon>Dikarya</taxon>
        <taxon>Basidiomycota</taxon>
        <taxon>Agaricomycotina</taxon>
        <taxon>Agaricomycetes</taxon>
        <taxon>Agaricomycetidae</taxon>
        <taxon>Boletales</taxon>
        <taxon>Coniophorineae</taxon>
        <taxon>Coniophoraceae</taxon>
        <taxon>Coniophora</taxon>
    </lineage>
</organism>
<accession>A0A5M3M9U0</accession>
<dbReference type="OMA" id="GVLELYW"/>
<evidence type="ECO:0000313" key="4">
    <source>
        <dbReference type="Proteomes" id="UP000053558"/>
    </source>
</evidence>
<sequence>MPRRKRQPMLDTVGGEGLKPIDVHVIIKYTPNKALIFRSLTQHEQIASQARKDLDLMGLPPPKTQNIKRVAGDFLYGFWPDSACKGVIDRLHPVLQSFQEASQLSDQGSKKRAKADVLAIVATSVNAGEPFDVQSVLNGMPEPQSVDPSSMDLLPSPPLRAPLSSLPSKPWWISDAQPPSHAPPLDIPSSPRASSPQFEAPSGLSASIAGTKFSLHCRSPTIEPGEVPEEPNPLLCHIQLSGEPGISSASSSSPRRVEDHCSSSSDTLLDSDDALSTFVPPTDGLVNETRETVERLARELQDAQDEVQTAQARTRSLARELERLGARKLTFAVDERRRMCECEASDASEALRVERRRRIRAEQALAEVSAESQTPFIVPALFEAFKVITALSIGDTFLDVES</sequence>
<feature type="region of interest" description="Disordered" evidence="2">
    <location>
        <begin position="172"/>
        <end position="203"/>
    </location>
</feature>
<proteinExistence type="predicted"/>
<dbReference type="RefSeq" id="XP_007774265.1">
    <property type="nucleotide sequence ID" value="XM_007776075.1"/>
</dbReference>
<evidence type="ECO:0000256" key="1">
    <source>
        <dbReference type="SAM" id="Coils"/>
    </source>
</evidence>
<dbReference type="AlphaFoldDB" id="A0A5M3M9U0"/>
<dbReference type="Proteomes" id="UP000053558">
    <property type="component" value="Unassembled WGS sequence"/>
</dbReference>
<gene>
    <name evidence="3" type="ORF">CONPUDRAFT_169372</name>
</gene>
<dbReference type="GeneID" id="19206203"/>
<feature type="coiled-coil region" evidence="1">
    <location>
        <begin position="286"/>
        <end position="327"/>
    </location>
</feature>
<reference evidence="4" key="1">
    <citation type="journal article" date="2012" name="Science">
        <title>The Paleozoic origin of enzymatic lignin decomposition reconstructed from 31 fungal genomes.</title>
        <authorList>
            <person name="Floudas D."/>
            <person name="Binder M."/>
            <person name="Riley R."/>
            <person name="Barry K."/>
            <person name="Blanchette R.A."/>
            <person name="Henrissat B."/>
            <person name="Martinez A.T."/>
            <person name="Otillar R."/>
            <person name="Spatafora J.W."/>
            <person name="Yadav J.S."/>
            <person name="Aerts A."/>
            <person name="Benoit I."/>
            <person name="Boyd A."/>
            <person name="Carlson A."/>
            <person name="Copeland A."/>
            <person name="Coutinho P.M."/>
            <person name="de Vries R.P."/>
            <person name="Ferreira P."/>
            <person name="Findley K."/>
            <person name="Foster B."/>
            <person name="Gaskell J."/>
            <person name="Glotzer D."/>
            <person name="Gorecki P."/>
            <person name="Heitman J."/>
            <person name="Hesse C."/>
            <person name="Hori C."/>
            <person name="Igarashi K."/>
            <person name="Jurgens J.A."/>
            <person name="Kallen N."/>
            <person name="Kersten P."/>
            <person name="Kohler A."/>
            <person name="Kuees U."/>
            <person name="Kumar T.K.A."/>
            <person name="Kuo A."/>
            <person name="LaButti K."/>
            <person name="Larrondo L.F."/>
            <person name="Lindquist E."/>
            <person name="Ling A."/>
            <person name="Lombard V."/>
            <person name="Lucas S."/>
            <person name="Lundell T."/>
            <person name="Martin R."/>
            <person name="McLaughlin D.J."/>
            <person name="Morgenstern I."/>
            <person name="Morin E."/>
            <person name="Murat C."/>
            <person name="Nagy L.G."/>
            <person name="Nolan M."/>
            <person name="Ohm R.A."/>
            <person name="Patyshakuliyeva A."/>
            <person name="Rokas A."/>
            <person name="Ruiz-Duenas F.J."/>
            <person name="Sabat G."/>
            <person name="Salamov A."/>
            <person name="Samejima M."/>
            <person name="Schmutz J."/>
            <person name="Slot J.C."/>
            <person name="St John F."/>
            <person name="Stenlid J."/>
            <person name="Sun H."/>
            <person name="Sun S."/>
            <person name="Syed K."/>
            <person name="Tsang A."/>
            <person name="Wiebenga A."/>
            <person name="Young D."/>
            <person name="Pisabarro A."/>
            <person name="Eastwood D.C."/>
            <person name="Martin F."/>
            <person name="Cullen D."/>
            <person name="Grigoriev I.V."/>
            <person name="Hibbett D.S."/>
        </authorList>
    </citation>
    <scope>NUCLEOTIDE SEQUENCE [LARGE SCALE GENOMIC DNA]</scope>
    <source>
        <strain evidence="4">RWD-64-598 SS2</strain>
    </source>
</reference>
<evidence type="ECO:0000313" key="3">
    <source>
        <dbReference type="EMBL" id="EIW75560.1"/>
    </source>
</evidence>
<dbReference type="KEGG" id="cput:CONPUDRAFT_169372"/>
<evidence type="ECO:0000256" key="2">
    <source>
        <dbReference type="SAM" id="MobiDB-lite"/>
    </source>
</evidence>
<keyword evidence="1" id="KW-0175">Coiled coil</keyword>
<name>A0A5M3M9U0_CONPW</name>
<comment type="caution">
    <text evidence="3">The sequence shown here is derived from an EMBL/GenBank/DDBJ whole genome shotgun (WGS) entry which is preliminary data.</text>
</comment>
<keyword evidence="4" id="KW-1185">Reference proteome</keyword>
<feature type="region of interest" description="Disordered" evidence="2">
    <location>
        <begin position="134"/>
        <end position="160"/>
    </location>
</feature>
<feature type="compositionally biased region" description="Low complexity" evidence="2">
    <location>
        <begin position="145"/>
        <end position="154"/>
    </location>
</feature>